<dbReference type="SUPFAM" id="SSF48403">
    <property type="entry name" value="Ankyrin repeat"/>
    <property type="match status" value="2"/>
</dbReference>
<dbReference type="PANTHER" id="PTHR24123">
    <property type="entry name" value="ANKYRIN REPEAT-CONTAINING"/>
    <property type="match status" value="1"/>
</dbReference>
<feature type="repeat" description="ANK" evidence="3">
    <location>
        <begin position="962"/>
        <end position="994"/>
    </location>
</feature>
<sequence>MKTRRSIQELAQDAGITPVATRQPCLPAPSQPAIIASEEDHMVARSLLVDQRRNDPDYRDPSKQLKRIFRSSKEKEKLQDTTRWEFSQDELDQALSAVIDKPSTTPGLVQAFLNLGAKVNFIEPSDEKRTKGIKKPNAAVRRRSTVLQRAATTRRSDSVSLLASSGADQTTLDEGLKAALATNDHSCTQELLRHGADINKFPNALADAVRSNDQNLVRLLLRAPKSLRPEIVSSCLPGAVQQKSEPVISLLIGYGADPNFDGASALKMTLSLREYRLAVALAAGPIALTVTSLHGALDIVFRMPELQELQQYVHLLLCCGLPPDSLCLPELLVRATKSNNTFLALLLIDHGVFTGLNEAECLRNAIANSNWTLTDAILKTPLSPAHASVALAVLPTEAPKDDRLRVIGALVQRGASGSPLGRWLIRAVEEGDSALVALLVNAGAPLDSGNHSAIHAAVAKRDLRGLRTLLVARPTGSSLAQVFPLLRHGYKPSERLETARLLLEHGAQGLEVDQALIDAVADTTASRDLNLIEELVRHNANVNHDNGKAICLATTQADIPILQLLCGSNTTPHTTSTALPLAFKSNGNRHSTTLQIMELLLASGVEENPATQALQIAINDGPQNLDIISCLISASARLIGPAFQYAIALDSNDRKLPILTMLLQMNVPQDCLDEALVTETRKSMAKNDWTILKLLLDYGARANYHDGEALSVAVHSKSIALIQLLLDGRQTPSKITVTKAFRTLFHDSESQGASGARASSIDIATKLLCRGVDQPAIDSALRITLDNDNLDHDAETLVDLLLQYRADVNTADGTCFVFAARRNAFSIFVKLLTHAPDFTTIVPALVKSKLEESTVIKAVGLCFDHGCTSDSLEFGSYGLSGEPLLVMALKEYPRRDALVKLLLNNGCNPDIATSYAIDRTVGEESVSPLIWALAQPQKMISTSVVVALLGAGASPIRRTPMSEISPLALAAREGRQDVVQELLNRGADASARDKWNRSPLFYASSTSVTTIVQSLCAHALKDDGSLHEAARYLQVDAASILIKHGHNPNFPCRLHGGRNALGELCIGAEVTDGSQRTKVRQLIRTLLDNGANPKFKARNEKSAVVLALDNPYNALEVTEALLETEIWEELNDEKHMFRDNTRLWYSPIKYVELVPHFGRQSQKQEILELLGDKGCEPKYYSEQPEQPDGAIGLPSSIARLADRQKEHQLSLKLAKEASEHARMLEEATHRDALRRKKEQEDAEMASQAAAHAQWTQLEQSKHEFEMQRVRSAERMKRSEKVAWHNLQVQQEQDFATQRQQIEERKASAALQHEAKMIQQRQAEMDYRADVERKALLEKEQLFERNVQRQKQLTDRLDESAQLHARLRQERPAIEPAQWGNVD</sequence>
<evidence type="ECO:0000313" key="5">
    <source>
        <dbReference type="EMBL" id="KAF2190601.1"/>
    </source>
</evidence>
<feature type="region of interest" description="Disordered" evidence="4">
    <location>
        <begin position="1363"/>
        <end position="1382"/>
    </location>
</feature>
<accession>A0A6A6EGE9</accession>
<dbReference type="PANTHER" id="PTHR24123:SF33">
    <property type="entry name" value="PROTEIN HOS4"/>
    <property type="match status" value="1"/>
</dbReference>
<evidence type="ECO:0000256" key="1">
    <source>
        <dbReference type="ARBA" id="ARBA00022737"/>
    </source>
</evidence>
<evidence type="ECO:0000313" key="6">
    <source>
        <dbReference type="Proteomes" id="UP000800200"/>
    </source>
</evidence>
<feature type="region of interest" description="Disordered" evidence="4">
    <location>
        <begin position="1232"/>
        <end position="1259"/>
    </location>
</feature>
<name>A0A6A6EGE9_9PEZI</name>
<dbReference type="SMART" id="SM00248">
    <property type="entry name" value="ANK"/>
    <property type="match status" value="14"/>
</dbReference>
<gene>
    <name evidence="5" type="ORF">K469DRAFT_721507</name>
</gene>
<proteinExistence type="predicted"/>
<dbReference type="Pfam" id="PF12796">
    <property type="entry name" value="Ank_2"/>
    <property type="match status" value="1"/>
</dbReference>
<dbReference type="InterPro" id="IPR036770">
    <property type="entry name" value="Ankyrin_rpt-contain_sf"/>
</dbReference>
<evidence type="ECO:0000256" key="4">
    <source>
        <dbReference type="SAM" id="MobiDB-lite"/>
    </source>
</evidence>
<protein>
    <submittedName>
        <fullName evidence="5">Ankyrin</fullName>
    </submittedName>
</protein>
<dbReference type="PROSITE" id="PS50088">
    <property type="entry name" value="ANK_REPEAT"/>
    <property type="match status" value="1"/>
</dbReference>
<evidence type="ECO:0000256" key="2">
    <source>
        <dbReference type="ARBA" id="ARBA00023043"/>
    </source>
</evidence>
<evidence type="ECO:0000256" key="3">
    <source>
        <dbReference type="PROSITE-ProRule" id="PRU00023"/>
    </source>
</evidence>
<dbReference type="EMBL" id="ML994618">
    <property type="protein sequence ID" value="KAF2190601.1"/>
    <property type="molecule type" value="Genomic_DNA"/>
</dbReference>
<dbReference type="Proteomes" id="UP000800200">
    <property type="component" value="Unassembled WGS sequence"/>
</dbReference>
<dbReference type="OrthoDB" id="3182339at2759"/>
<organism evidence="5 6">
    <name type="scientific">Zopfia rhizophila CBS 207.26</name>
    <dbReference type="NCBI Taxonomy" id="1314779"/>
    <lineage>
        <taxon>Eukaryota</taxon>
        <taxon>Fungi</taxon>
        <taxon>Dikarya</taxon>
        <taxon>Ascomycota</taxon>
        <taxon>Pezizomycotina</taxon>
        <taxon>Dothideomycetes</taxon>
        <taxon>Dothideomycetes incertae sedis</taxon>
        <taxon>Zopfiaceae</taxon>
        <taxon>Zopfia</taxon>
    </lineage>
</organism>
<keyword evidence="1" id="KW-0677">Repeat</keyword>
<reference evidence="5" key="1">
    <citation type="journal article" date="2020" name="Stud. Mycol.">
        <title>101 Dothideomycetes genomes: a test case for predicting lifestyles and emergence of pathogens.</title>
        <authorList>
            <person name="Haridas S."/>
            <person name="Albert R."/>
            <person name="Binder M."/>
            <person name="Bloem J."/>
            <person name="Labutti K."/>
            <person name="Salamov A."/>
            <person name="Andreopoulos B."/>
            <person name="Baker S."/>
            <person name="Barry K."/>
            <person name="Bills G."/>
            <person name="Bluhm B."/>
            <person name="Cannon C."/>
            <person name="Castanera R."/>
            <person name="Culley D."/>
            <person name="Daum C."/>
            <person name="Ezra D."/>
            <person name="Gonzalez J."/>
            <person name="Henrissat B."/>
            <person name="Kuo A."/>
            <person name="Liang C."/>
            <person name="Lipzen A."/>
            <person name="Lutzoni F."/>
            <person name="Magnuson J."/>
            <person name="Mondo S."/>
            <person name="Nolan M."/>
            <person name="Ohm R."/>
            <person name="Pangilinan J."/>
            <person name="Park H.-J."/>
            <person name="Ramirez L."/>
            <person name="Alfaro M."/>
            <person name="Sun H."/>
            <person name="Tritt A."/>
            <person name="Yoshinaga Y."/>
            <person name="Zwiers L.-H."/>
            <person name="Turgeon B."/>
            <person name="Goodwin S."/>
            <person name="Spatafora J."/>
            <person name="Crous P."/>
            <person name="Grigoriev I."/>
        </authorList>
    </citation>
    <scope>NUCLEOTIDE SEQUENCE</scope>
    <source>
        <strain evidence="5">CBS 207.26</strain>
    </source>
</reference>
<keyword evidence="6" id="KW-1185">Reference proteome</keyword>
<dbReference type="InterPro" id="IPR002110">
    <property type="entry name" value="Ankyrin_rpt"/>
</dbReference>
<keyword evidence="2 3" id="KW-0040">ANK repeat</keyword>
<feature type="compositionally biased region" description="Low complexity" evidence="4">
    <location>
        <begin position="1244"/>
        <end position="1253"/>
    </location>
</feature>
<dbReference type="Gene3D" id="1.25.40.20">
    <property type="entry name" value="Ankyrin repeat-containing domain"/>
    <property type="match status" value="4"/>
</dbReference>
<dbReference type="InterPro" id="IPR051165">
    <property type="entry name" value="Multifunctional_ANK_Repeat"/>
</dbReference>
<dbReference type="PROSITE" id="PS50297">
    <property type="entry name" value="ANK_REP_REGION"/>
    <property type="match status" value="1"/>
</dbReference>
<feature type="compositionally biased region" description="Basic and acidic residues" evidence="4">
    <location>
        <begin position="1363"/>
        <end position="1372"/>
    </location>
</feature>